<dbReference type="GO" id="GO:0003677">
    <property type="term" value="F:DNA binding"/>
    <property type="evidence" value="ECO:0007669"/>
    <property type="project" value="UniProtKB-KW"/>
</dbReference>
<evidence type="ECO:0000259" key="5">
    <source>
        <dbReference type="PROSITE" id="PS51063"/>
    </source>
</evidence>
<keyword evidence="1" id="KW-0805">Transcription regulation</keyword>
<dbReference type="SMART" id="SM00419">
    <property type="entry name" value="HTH_CRP"/>
    <property type="match status" value="1"/>
</dbReference>
<reference evidence="6" key="1">
    <citation type="submission" date="1999-11" db="EMBL/GenBank/DDBJ databases">
        <authorList>
            <person name="Gloeckner G."/>
            <person name="Rosenthal A."/>
            <person name="Valentin K."/>
        </authorList>
    </citation>
    <scope>NUCLEOTIDE SEQUENCE</scope>
    <source>
        <strain evidence="6">RK1</strain>
    </source>
</reference>
<dbReference type="GeneID" id="800289"/>
<sequence>MVLLKTLCANHQDGILIYPKNSVIKIQGLCLLLSGILQHYNMSNHKKCQTLSLIFNWTFFGSVVGSSDCKIQTKDFYKCVTDVRLLHFSLFELAEVVCSDSILHFDFFKIFNQRIKDIEFFIVITSHKNIGNRLSHFILLLACYFGIFSAEGIFLNIYISQHDIASILSTTRSTITRLINQLRKDNIIRYYRKRLILLKPVKLGYYFSHFKRYI</sequence>
<dbReference type="EMBL" id="AF022186">
    <property type="protein sequence ID" value="AAF12973.1"/>
    <property type="molecule type" value="Genomic_DNA"/>
</dbReference>
<dbReference type="AlphaFoldDB" id="Q9TLZ6"/>
<protein>
    <recommendedName>
        <fullName evidence="5">HTH crp-type domain-containing protein</fullName>
    </recommendedName>
</protein>
<dbReference type="InterPro" id="IPR036390">
    <property type="entry name" value="WH_DNA-bd_sf"/>
</dbReference>
<feature type="domain" description="HTH crp-type" evidence="5">
    <location>
        <begin position="128"/>
        <end position="201"/>
    </location>
</feature>
<dbReference type="Pfam" id="PF13545">
    <property type="entry name" value="HTH_Crp_2"/>
    <property type="match status" value="1"/>
</dbReference>
<organism evidence="6">
    <name type="scientific">Cyanidium caldarium</name>
    <name type="common">Red alga</name>
    <dbReference type="NCBI Taxonomy" id="2771"/>
    <lineage>
        <taxon>Eukaryota</taxon>
        <taxon>Rhodophyta</taxon>
        <taxon>Bangiophyceae</taxon>
        <taxon>Cyanidiales</taxon>
        <taxon>Cyanidiaceae</taxon>
        <taxon>Cyanidium</taxon>
    </lineage>
</organism>
<feature type="transmembrane region" description="Helical" evidence="4">
    <location>
        <begin position="137"/>
        <end position="159"/>
    </location>
</feature>
<proteinExistence type="predicted"/>
<dbReference type="Gene3D" id="2.60.120.10">
    <property type="entry name" value="Jelly Rolls"/>
    <property type="match status" value="1"/>
</dbReference>
<geneLocation type="chloroplast" evidence="6"/>
<reference evidence="6" key="2">
    <citation type="journal article" date="2000" name="J. Mol. Evol.">
        <title>The structure and gene repertoire of an ancient red algal plastid genome.</title>
        <authorList>
            <person name="Glockner G."/>
            <person name="Rosenthal A."/>
            <person name="Valentin K."/>
        </authorList>
    </citation>
    <scope>NUCLEOTIDE SEQUENCE</scope>
    <source>
        <strain evidence="6">RK1</strain>
    </source>
</reference>
<dbReference type="SUPFAM" id="SSF51206">
    <property type="entry name" value="cAMP-binding domain-like"/>
    <property type="match status" value="1"/>
</dbReference>
<gene>
    <name evidence="6" type="primary">ntcA</name>
</gene>
<keyword evidence="3" id="KW-0804">Transcription</keyword>
<keyword evidence="6" id="KW-0150">Chloroplast</keyword>
<evidence type="ECO:0000256" key="2">
    <source>
        <dbReference type="ARBA" id="ARBA00023125"/>
    </source>
</evidence>
<dbReference type="PROSITE" id="PS51063">
    <property type="entry name" value="HTH_CRP_2"/>
    <property type="match status" value="1"/>
</dbReference>
<keyword evidence="4" id="KW-1133">Transmembrane helix</keyword>
<evidence type="ECO:0000313" key="6">
    <source>
        <dbReference type="EMBL" id="AAF12973.1"/>
    </source>
</evidence>
<dbReference type="InterPro" id="IPR012318">
    <property type="entry name" value="HTH_CRP"/>
</dbReference>
<keyword evidence="4" id="KW-0472">Membrane</keyword>
<evidence type="ECO:0000256" key="3">
    <source>
        <dbReference type="ARBA" id="ARBA00023163"/>
    </source>
</evidence>
<dbReference type="RefSeq" id="NP_045121.1">
    <property type="nucleotide sequence ID" value="NC_001840.1"/>
</dbReference>
<dbReference type="InterPro" id="IPR018490">
    <property type="entry name" value="cNMP-bd_dom_sf"/>
</dbReference>
<keyword evidence="4" id="KW-0812">Transmembrane</keyword>
<accession>Q9TLZ6</accession>
<dbReference type="SUPFAM" id="SSF46785">
    <property type="entry name" value="Winged helix' DNA-binding domain"/>
    <property type="match status" value="1"/>
</dbReference>
<name>Q9TLZ6_CYACA</name>
<keyword evidence="2" id="KW-0238">DNA-binding</keyword>
<keyword evidence="6" id="KW-0934">Plastid</keyword>
<dbReference type="InterPro" id="IPR014710">
    <property type="entry name" value="RmlC-like_jellyroll"/>
</dbReference>
<evidence type="ECO:0000256" key="1">
    <source>
        <dbReference type="ARBA" id="ARBA00023015"/>
    </source>
</evidence>
<evidence type="ECO:0000256" key="4">
    <source>
        <dbReference type="SAM" id="Phobius"/>
    </source>
</evidence>
<dbReference type="GO" id="GO:0006355">
    <property type="term" value="P:regulation of DNA-templated transcription"/>
    <property type="evidence" value="ECO:0007669"/>
    <property type="project" value="InterPro"/>
</dbReference>